<dbReference type="EMBL" id="JBHLHV010000001">
    <property type="protein sequence ID" value="MFB8892100.1"/>
    <property type="molecule type" value="Genomic_DNA"/>
</dbReference>
<name>A0ABV5EQ60_9MICO</name>
<reference evidence="1 2" key="1">
    <citation type="submission" date="2024-08" db="EMBL/GenBank/DDBJ databases">
        <title>Heavy metals resistant antinobacteria isolated from wastewater.</title>
        <authorList>
            <person name="Roman Ponce B."/>
            <person name="Blanco Mercado M.A."/>
            <person name="Avila Aldana I.N."/>
            <person name="Morales Arrieta S."/>
        </authorList>
    </citation>
    <scope>NUCLEOTIDE SEQUENCE [LARGE SCALE GENOMIC DNA]</scope>
    <source>
        <strain evidence="2">sma-1</strain>
    </source>
</reference>
<protein>
    <submittedName>
        <fullName evidence="1">Uncharacterized protein</fullName>
    </submittedName>
</protein>
<keyword evidence="2" id="KW-1185">Reference proteome</keyword>
<dbReference type="Proteomes" id="UP001589643">
    <property type="component" value="Unassembled WGS sequence"/>
</dbReference>
<evidence type="ECO:0000313" key="2">
    <source>
        <dbReference type="Proteomes" id="UP001589643"/>
    </source>
</evidence>
<proteinExistence type="predicted"/>
<gene>
    <name evidence="1" type="ORF">AB7P39_04490</name>
</gene>
<accession>A0ABV5EQ60</accession>
<evidence type="ECO:0000313" key="1">
    <source>
        <dbReference type="EMBL" id="MFB8892100.1"/>
    </source>
</evidence>
<sequence length="186" mass="19217">MRLTVSPDPRVWLHIPNHLAPGQATTEWERETAARFAASPMAPSDREAAVAIAHAARAALDPSTGFGVQFWPGAAPVALLVRAEVRPPLAADQDVVAALLGDIPLAMAPTVEEITVPGIGAGVVVRFIAAGPDTPGAPVPAGIGILVSGELCAVRLLSDPTTTTMVGVVEEPLRTLAESMRVEDDA</sequence>
<organism evidence="1 2">
    <name type="scientific">Microbacterium plantarum</name>
    <dbReference type="NCBI Taxonomy" id="1816425"/>
    <lineage>
        <taxon>Bacteria</taxon>
        <taxon>Bacillati</taxon>
        <taxon>Actinomycetota</taxon>
        <taxon>Actinomycetes</taxon>
        <taxon>Micrococcales</taxon>
        <taxon>Microbacteriaceae</taxon>
        <taxon>Microbacterium</taxon>
    </lineage>
</organism>
<dbReference type="RefSeq" id="WP_112616313.1">
    <property type="nucleotide sequence ID" value="NZ_JBHLHV010000001.1"/>
</dbReference>
<comment type="caution">
    <text evidence="1">The sequence shown here is derived from an EMBL/GenBank/DDBJ whole genome shotgun (WGS) entry which is preliminary data.</text>
</comment>